<name>A0A7Z2VYK4_9BURK</name>
<organism evidence="4 5">
    <name type="scientific">Massilia forsythiae</name>
    <dbReference type="NCBI Taxonomy" id="2728020"/>
    <lineage>
        <taxon>Bacteria</taxon>
        <taxon>Pseudomonadati</taxon>
        <taxon>Pseudomonadota</taxon>
        <taxon>Betaproteobacteria</taxon>
        <taxon>Burkholderiales</taxon>
        <taxon>Oxalobacteraceae</taxon>
        <taxon>Telluria group</taxon>
        <taxon>Massilia</taxon>
    </lineage>
</organism>
<sequence>MVAKTKQGKNAGKSSATANEHSGQPKVRRVSVSGTEVRTGTSDSPVLAFMGTPFDMIAQMRTGTPARTIPRIASVLGVTQERLFDLLHLPKSTVKGRISAGGLLSATEQDRVYRAEKVLARAIEVLEDADAARAWLNRNNRSLGGEIPLALLDTEPGYELVLDTLGRIEYGVVS</sequence>
<evidence type="ECO:0000256" key="1">
    <source>
        <dbReference type="SAM" id="MobiDB-lite"/>
    </source>
</evidence>
<reference evidence="4 5" key="1">
    <citation type="submission" date="2020-04" db="EMBL/GenBank/DDBJ databases">
        <title>Genome sequencing of novel species.</title>
        <authorList>
            <person name="Heo J."/>
            <person name="Kim S.-J."/>
            <person name="Kim J.-S."/>
            <person name="Hong S.-B."/>
            <person name="Kwon S.-W."/>
        </authorList>
    </citation>
    <scope>NUCLEOTIDE SEQUENCE [LARGE SCALE GENOMIC DNA]</scope>
    <source>
        <strain evidence="4 5">GN2-R2</strain>
    </source>
</reference>
<feature type="compositionally biased region" description="Polar residues" evidence="1">
    <location>
        <begin position="12"/>
        <end position="22"/>
    </location>
</feature>
<dbReference type="Pfam" id="PF09722">
    <property type="entry name" value="Xre_MbcA_ParS_C"/>
    <property type="match status" value="1"/>
</dbReference>
<feature type="domain" description="Antitoxin Xre-like helix-turn-helix" evidence="3">
    <location>
        <begin position="56"/>
        <end position="114"/>
    </location>
</feature>
<keyword evidence="5" id="KW-1185">Reference proteome</keyword>
<gene>
    <name evidence="4" type="ORF">HH212_17730</name>
</gene>
<proteinExistence type="predicted"/>
<dbReference type="RefSeq" id="WP_170203680.1">
    <property type="nucleotide sequence ID" value="NZ_CP051685.1"/>
</dbReference>
<dbReference type="KEGG" id="mfy:HH212_17730"/>
<evidence type="ECO:0000313" key="4">
    <source>
        <dbReference type="EMBL" id="QJE01641.1"/>
    </source>
</evidence>
<dbReference type="Pfam" id="PF20432">
    <property type="entry name" value="Xre-like-HTH"/>
    <property type="match status" value="1"/>
</dbReference>
<evidence type="ECO:0000259" key="3">
    <source>
        <dbReference type="Pfam" id="PF20432"/>
    </source>
</evidence>
<dbReference type="EMBL" id="CP051685">
    <property type="protein sequence ID" value="QJE01641.1"/>
    <property type="molecule type" value="Genomic_DNA"/>
</dbReference>
<protein>
    <submittedName>
        <fullName evidence="4">DUF2384 domain-containing protein</fullName>
    </submittedName>
</protein>
<dbReference type="InterPro" id="IPR011979">
    <property type="entry name" value="Antitox_Xre"/>
</dbReference>
<dbReference type="NCBIfam" id="TIGR02293">
    <property type="entry name" value="TAS_TIGR02293"/>
    <property type="match status" value="1"/>
</dbReference>
<dbReference type="AlphaFoldDB" id="A0A7Z2VYK4"/>
<dbReference type="GO" id="GO:0003677">
    <property type="term" value="F:DNA binding"/>
    <property type="evidence" value="ECO:0007669"/>
    <property type="project" value="InterPro"/>
</dbReference>
<feature type="domain" description="Antitoxin Xre/MbcA/ParS-like toxin-binding" evidence="2">
    <location>
        <begin position="122"/>
        <end position="171"/>
    </location>
</feature>
<accession>A0A7Z2VYK4</accession>
<feature type="region of interest" description="Disordered" evidence="1">
    <location>
        <begin position="1"/>
        <end position="44"/>
    </location>
</feature>
<dbReference type="Proteomes" id="UP000502415">
    <property type="component" value="Chromosome"/>
</dbReference>
<dbReference type="InterPro" id="IPR046847">
    <property type="entry name" value="Xre-like_HTH"/>
</dbReference>
<feature type="compositionally biased region" description="Polar residues" evidence="1">
    <location>
        <begin position="32"/>
        <end position="44"/>
    </location>
</feature>
<dbReference type="InterPro" id="IPR024467">
    <property type="entry name" value="Xre/MbcA/ParS-like_toxin-bd"/>
</dbReference>
<evidence type="ECO:0000313" key="5">
    <source>
        <dbReference type="Proteomes" id="UP000502415"/>
    </source>
</evidence>
<evidence type="ECO:0000259" key="2">
    <source>
        <dbReference type="Pfam" id="PF09722"/>
    </source>
</evidence>